<dbReference type="PRINTS" id="PR00080">
    <property type="entry name" value="SDRFAMILY"/>
</dbReference>
<dbReference type="EMBL" id="JAGGLB010000033">
    <property type="protein sequence ID" value="MBP1995324.1"/>
    <property type="molecule type" value="Genomic_DNA"/>
</dbReference>
<accession>A0ABS4J9D0</accession>
<evidence type="ECO:0000313" key="4">
    <source>
        <dbReference type="EMBL" id="MBP1995324.1"/>
    </source>
</evidence>
<reference evidence="4 5" key="1">
    <citation type="submission" date="2021-03" db="EMBL/GenBank/DDBJ databases">
        <title>Genomic Encyclopedia of Type Strains, Phase IV (KMG-IV): sequencing the most valuable type-strain genomes for metagenomic binning, comparative biology and taxonomic classification.</title>
        <authorList>
            <person name="Goeker M."/>
        </authorList>
    </citation>
    <scope>NUCLEOTIDE SEQUENCE [LARGE SCALE GENOMIC DNA]</scope>
    <source>
        <strain evidence="4 5">DSM 26048</strain>
    </source>
</reference>
<evidence type="ECO:0000259" key="3">
    <source>
        <dbReference type="SMART" id="SM00822"/>
    </source>
</evidence>
<sequence length="262" mass="28131">MNKVKSNNDVKPDLFDLNGRVAIVTGASRGLGQSMSLALGRAGARVCLIGRQPNLEETRSQLERYGVEAMEVVVDQTAPGAAERIIEAVCSRWGRVDILVNNAGTFLRKPAVDWTPEEWDEVMNVNLRSVFLLCQSAGRRMLAEGAGKIINIASVLGFQGGYTVPAYAASRHGVLGLTKALANEWAAGGVNVNAIAPGYMDTEQNAGLFTDPVRSRDLLARIPADRWGASDELDGACLFLASRASDYVHGQTIIVDGGWMGR</sequence>
<dbReference type="EC" id="1.1.1.125" evidence="4"/>
<dbReference type="Gene3D" id="3.40.50.720">
    <property type="entry name" value="NAD(P)-binding Rossmann-like Domain"/>
    <property type="match status" value="1"/>
</dbReference>
<keyword evidence="5" id="KW-1185">Reference proteome</keyword>
<evidence type="ECO:0000313" key="5">
    <source>
        <dbReference type="Proteomes" id="UP001519287"/>
    </source>
</evidence>
<name>A0ABS4J9D0_9BACL</name>
<feature type="domain" description="Ketoreductase" evidence="3">
    <location>
        <begin position="20"/>
        <end position="212"/>
    </location>
</feature>
<dbReference type="Proteomes" id="UP001519287">
    <property type="component" value="Unassembled WGS sequence"/>
</dbReference>
<evidence type="ECO:0000256" key="2">
    <source>
        <dbReference type="ARBA" id="ARBA00023002"/>
    </source>
</evidence>
<proteinExistence type="inferred from homology"/>
<gene>
    <name evidence="4" type="ORF">J2Z66_006966</name>
</gene>
<dbReference type="Pfam" id="PF13561">
    <property type="entry name" value="adh_short_C2"/>
    <property type="match status" value="1"/>
</dbReference>
<dbReference type="RefSeq" id="WP_312894904.1">
    <property type="nucleotide sequence ID" value="NZ_JAGGLB010000033.1"/>
</dbReference>
<keyword evidence="2 4" id="KW-0560">Oxidoreductase</keyword>
<evidence type="ECO:0000256" key="1">
    <source>
        <dbReference type="ARBA" id="ARBA00006484"/>
    </source>
</evidence>
<dbReference type="InterPro" id="IPR036291">
    <property type="entry name" value="NAD(P)-bd_dom_sf"/>
</dbReference>
<protein>
    <submittedName>
        <fullName evidence="4">2-deoxy-D-gluconate 3-dehydrogenase</fullName>
        <ecNumber evidence="4">1.1.1.125</ecNumber>
    </submittedName>
</protein>
<comment type="similarity">
    <text evidence="1">Belongs to the short-chain dehydrogenases/reductases (SDR) family.</text>
</comment>
<dbReference type="PANTHER" id="PTHR42760:SF5">
    <property type="entry name" value="2-DEHYDRO-3-DEOXY-D-GLUCONATE 5-DEHYDROGENASE"/>
    <property type="match status" value="1"/>
</dbReference>
<dbReference type="SUPFAM" id="SSF51735">
    <property type="entry name" value="NAD(P)-binding Rossmann-fold domains"/>
    <property type="match status" value="1"/>
</dbReference>
<dbReference type="InterPro" id="IPR057326">
    <property type="entry name" value="KR_dom"/>
</dbReference>
<comment type="caution">
    <text evidence="4">The sequence shown here is derived from an EMBL/GenBank/DDBJ whole genome shotgun (WGS) entry which is preliminary data.</text>
</comment>
<dbReference type="PRINTS" id="PR00081">
    <property type="entry name" value="GDHRDH"/>
</dbReference>
<dbReference type="PANTHER" id="PTHR42760">
    <property type="entry name" value="SHORT-CHAIN DEHYDROGENASES/REDUCTASES FAMILY MEMBER"/>
    <property type="match status" value="1"/>
</dbReference>
<dbReference type="GO" id="GO:0008678">
    <property type="term" value="F:2-deoxy-D-gluconate 3-dehydrogenase activity"/>
    <property type="evidence" value="ECO:0007669"/>
    <property type="project" value="UniProtKB-EC"/>
</dbReference>
<organism evidence="4 5">
    <name type="scientific">Paenibacillus eucommiae</name>
    <dbReference type="NCBI Taxonomy" id="1355755"/>
    <lineage>
        <taxon>Bacteria</taxon>
        <taxon>Bacillati</taxon>
        <taxon>Bacillota</taxon>
        <taxon>Bacilli</taxon>
        <taxon>Bacillales</taxon>
        <taxon>Paenibacillaceae</taxon>
        <taxon>Paenibacillus</taxon>
    </lineage>
</organism>
<dbReference type="InterPro" id="IPR002347">
    <property type="entry name" value="SDR_fam"/>
</dbReference>
<dbReference type="SMART" id="SM00822">
    <property type="entry name" value="PKS_KR"/>
    <property type="match status" value="1"/>
</dbReference>